<dbReference type="Proteomes" id="UP000258434">
    <property type="component" value="Segment"/>
</dbReference>
<evidence type="ECO:0000259" key="1">
    <source>
        <dbReference type="Pfam" id="PF03374"/>
    </source>
</evidence>
<dbReference type="InterPro" id="IPR005039">
    <property type="entry name" value="Ant_C"/>
</dbReference>
<protein>
    <submittedName>
        <fullName evidence="2">Antirepressor</fullName>
    </submittedName>
</protein>
<dbReference type="EMBL" id="MH536812">
    <property type="protein sequence ID" value="AXH49017.1"/>
    <property type="molecule type" value="Genomic_DNA"/>
</dbReference>
<name>A0A345L165_9CAUD</name>
<proteinExistence type="predicted"/>
<dbReference type="Pfam" id="PF09669">
    <property type="entry name" value="Phage_pRha"/>
    <property type="match status" value="1"/>
</dbReference>
<dbReference type="InterPro" id="IPR014054">
    <property type="entry name" value="Phage_regulatory_Rha"/>
</dbReference>
<gene>
    <name evidence="2" type="primary">58</name>
    <name evidence="2" type="ORF">SEA_APRICOT_58</name>
</gene>
<dbReference type="Pfam" id="PF03374">
    <property type="entry name" value="ANT"/>
    <property type="match status" value="1"/>
</dbReference>
<dbReference type="GO" id="GO:0003677">
    <property type="term" value="F:DNA binding"/>
    <property type="evidence" value="ECO:0007669"/>
    <property type="project" value="InterPro"/>
</dbReference>
<organism evidence="2 3">
    <name type="scientific">Gordonia phage Apricot</name>
    <dbReference type="NCBI Taxonomy" id="2250319"/>
    <lineage>
        <taxon>Viruses</taxon>
        <taxon>Duplodnaviria</taxon>
        <taxon>Heunggongvirae</taxon>
        <taxon>Uroviricota</taxon>
        <taxon>Caudoviricetes</taxon>
        <taxon>Apricotvirus</taxon>
        <taxon>Apricotvirus apricot</taxon>
    </lineage>
</organism>
<sequence>MTNDITPLVSPRDDGEPTTTSLVIAEGTGNQHKNVLELVRNNIADFEEFGGVAFQTRPLETAGGTQNIVTAILNEAQATLLLTYMRNNDIVRAFKKRLVHAFIELRRAQQPQFPVPQSLPEALRAYAQELEAREAAESYARELEPKAEYVDRFVSPDDCILFRTVANQLNMSESLLRELLVEKRWIYKTLIGKRFSKKHNRVVEEWEWRCYADKKHWFRLIAQHKAPRHHNNQVRQTLYVTPPGENAIRRLVGTAVDA</sequence>
<evidence type="ECO:0000313" key="2">
    <source>
        <dbReference type="EMBL" id="AXH49017.1"/>
    </source>
</evidence>
<feature type="domain" description="Antirepressor protein C-terminal" evidence="1">
    <location>
        <begin position="140"/>
        <end position="251"/>
    </location>
</feature>
<dbReference type="RefSeq" id="YP_009806906.1">
    <property type="nucleotide sequence ID" value="NC_048018.1"/>
</dbReference>
<dbReference type="KEGG" id="vg:54997779"/>
<dbReference type="GeneID" id="54997779"/>
<reference evidence="3" key="1">
    <citation type="submission" date="2018-06" db="EMBL/GenBank/DDBJ databases">
        <authorList>
            <person name="Zhirakovskaya E."/>
        </authorList>
    </citation>
    <scope>NUCLEOTIDE SEQUENCE [LARGE SCALE GENOMIC DNA]</scope>
</reference>
<keyword evidence="3" id="KW-1185">Reference proteome</keyword>
<evidence type="ECO:0000313" key="3">
    <source>
        <dbReference type="Proteomes" id="UP000258434"/>
    </source>
</evidence>
<accession>A0A345L165</accession>